<dbReference type="Gene3D" id="3.60.10.10">
    <property type="entry name" value="Endonuclease/exonuclease/phosphatase"/>
    <property type="match status" value="1"/>
</dbReference>
<evidence type="ECO:0000259" key="2">
    <source>
        <dbReference type="Pfam" id="PF03372"/>
    </source>
</evidence>
<dbReference type="AlphaFoldDB" id="A0A840PA05"/>
<sequence length="619" mass="63440">MQIRPHVSATPLVAVLAALMLELLRMSGPMIDAAPGGAAGRALAGLAVFAAPVLAWPLGRALGARAVPVAVAALAAGRVALQAFGAPPVALGLAVVALGLAALVLAVSAAEGGAGATGLLCGVALDVAVRSLSGTWDVIWQSGWAPWLITAAECAAATAIAWWTHRRLPAGRPSGPRAWVIGPFLGLAVPFLASPAFPAAQAGVPVALASVVLILGALFAVVAAGEARHATALGGRAPVAVAAVLLAAALPAALLTTGRHVLAAVVVALVAAGLLLARALEDTGTARERPTEPGWAGLAAGLGFLATVLPYQLGDDLPLWVPDAAWPLAGVAVLALTGVRRAPAEAAGPLTHEFGLVGGCALALLAPVIALVTTPAPVPKQQPARGQVKLLTWNVHHGVTGQARVDPEAVARTIERSDPDVILLQEVGRGWPAGGGLDLAEWLSRRLRLDYVWAPAGGGRSGNLIMSKAPLTDTRTGRLPYGAGPARRSYAAATVRVPGGGLRVMTTHLRHREEDDPTRLRQIGSLLRERSRPAVIAGDLGFKPTWPDEQRLFEDAGFTSAQAQPGPGGRMTYPAGLPKDRVDWIWASEGVRFHDVAVLQGVTVSDHLPLEATLTLPAS</sequence>
<dbReference type="Pfam" id="PF03372">
    <property type="entry name" value="Exo_endo_phos"/>
    <property type="match status" value="1"/>
</dbReference>
<evidence type="ECO:0000313" key="3">
    <source>
        <dbReference type="EMBL" id="MBB5138214.1"/>
    </source>
</evidence>
<keyword evidence="3" id="KW-0269">Exonuclease</keyword>
<keyword evidence="4" id="KW-1185">Reference proteome</keyword>
<keyword evidence="3" id="KW-0255">Endonuclease</keyword>
<feature type="transmembrane region" description="Helical" evidence="1">
    <location>
        <begin position="354"/>
        <end position="373"/>
    </location>
</feature>
<dbReference type="InterPro" id="IPR051916">
    <property type="entry name" value="GPI-anchor_lipid_remodeler"/>
</dbReference>
<comment type="caution">
    <text evidence="3">The sequence shown here is derived from an EMBL/GenBank/DDBJ whole genome shotgun (WGS) entry which is preliminary data.</text>
</comment>
<feature type="transmembrane region" description="Helical" evidence="1">
    <location>
        <begin position="144"/>
        <end position="164"/>
    </location>
</feature>
<dbReference type="GO" id="GO:0004527">
    <property type="term" value="F:exonuclease activity"/>
    <property type="evidence" value="ECO:0007669"/>
    <property type="project" value="UniProtKB-KW"/>
</dbReference>
<keyword evidence="3" id="KW-0378">Hydrolase</keyword>
<dbReference type="GO" id="GO:0006506">
    <property type="term" value="P:GPI anchor biosynthetic process"/>
    <property type="evidence" value="ECO:0007669"/>
    <property type="project" value="TreeGrafter"/>
</dbReference>
<keyword evidence="1" id="KW-0812">Transmembrane</keyword>
<evidence type="ECO:0000313" key="4">
    <source>
        <dbReference type="Proteomes" id="UP000578449"/>
    </source>
</evidence>
<dbReference type="GO" id="GO:0004519">
    <property type="term" value="F:endonuclease activity"/>
    <property type="evidence" value="ECO:0007669"/>
    <property type="project" value="UniProtKB-KW"/>
</dbReference>
<dbReference type="Proteomes" id="UP000578449">
    <property type="component" value="Unassembled WGS sequence"/>
</dbReference>
<dbReference type="SUPFAM" id="SSF56219">
    <property type="entry name" value="DNase I-like"/>
    <property type="match status" value="1"/>
</dbReference>
<feature type="domain" description="Endonuclease/exonuclease/phosphatase" evidence="2">
    <location>
        <begin position="391"/>
        <end position="607"/>
    </location>
</feature>
<feature type="transmembrane region" description="Helical" evidence="1">
    <location>
        <begin position="36"/>
        <end position="56"/>
    </location>
</feature>
<gene>
    <name evidence="3" type="ORF">HNP84_007967</name>
</gene>
<feature type="transmembrane region" description="Helical" evidence="1">
    <location>
        <begin position="324"/>
        <end position="342"/>
    </location>
</feature>
<protein>
    <submittedName>
        <fullName evidence="3">Endonuclease/exonuclease/phosphatase family metal-dependent hydrolase</fullName>
    </submittedName>
</protein>
<feature type="transmembrane region" description="Helical" evidence="1">
    <location>
        <begin position="176"/>
        <end position="197"/>
    </location>
</feature>
<keyword evidence="1" id="KW-0472">Membrane</keyword>
<dbReference type="PANTHER" id="PTHR14859">
    <property type="entry name" value="CALCOFLUOR WHITE HYPERSENSITIVE PROTEIN PRECURSOR"/>
    <property type="match status" value="1"/>
</dbReference>
<name>A0A840PA05_9ACTN</name>
<keyword evidence="1" id="KW-1133">Transmembrane helix</keyword>
<evidence type="ECO:0000256" key="1">
    <source>
        <dbReference type="SAM" id="Phobius"/>
    </source>
</evidence>
<dbReference type="GO" id="GO:0016020">
    <property type="term" value="C:membrane"/>
    <property type="evidence" value="ECO:0007669"/>
    <property type="project" value="GOC"/>
</dbReference>
<dbReference type="InterPro" id="IPR036691">
    <property type="entry name" value="Endo/exonu/phosph_ase_sf"/>
</dbReference>
<dbReference type="RefSeq" id="WP_185055103.1">
    <property type="nucleotide sequence ID" value="NZ_JACHGN010000022.1"/>
</dbReference>
<feature type="transmembrane region" description="Helical" evidence="1">
    <location>
        <begin position="203"/>
        <end position="225"/>
    </location>
</feature>
<organism evidence="3 4">
    <name type="scientific">Thermocatellispora tengchongensis</name>
    <dbReference type="NCBI Taxonomy" id="1073253"/>
    <lineage>
        <taxon>Bacteria</taxon>
        <taxon>Bacillati</taxon>
        <taxon>Actinomycetota</taxon>
        <taxon>Actinomycetes</taxon>
        <taxon>Streptosporangiales</taxon>
        <taxon>Streptosporangiaceae</taxon>
        <taxon>Thermocatellispora</taxon>
    </lineage>
</organism>
<feature type="transmembrane region" description="Helical" evidence="1">
    <location>
        <begin position="88"/>
        <end position="110"/>
    </location>
</feature>
<accession>A0A840PA05</accession>
<feature type="transmembrane region" description="Helical" evidence="1">
    <location>
        <begin position="261"/>
        <end position="280"/>
    </location>
</feature>
<dbReference type="InterPro" id="IPR005135">
    <property type="entry name" value="Endo/exonuclease/phosphatase"/>
</dbReference>
<dbReference type="EMBL" id="JACHGN010000022">
    <property type="protein sequence ID" value="MBB5138214.1"/>
    <property type="molecule type" value="Genomic_DNA"/>
</dbReference>
<proteinExistence type="predicted"/>
<reference evidence="3 4" key="1">
    <citation type="submission" date="2020-08" db="EMBL/GenBank/DDBJ databases">
        <title>Genomic Encyclopedia of Type Strains, Phase IV (KMG-IV): sequencing the most valuable type-strain genomes for metagenomic binning, comparative biology and taxonomic classification.</title>
        <authorList>
            <person name="Goeker M."/>
        </authorList>
    </citation>
    <scope>NUCLEOTIDE SEQUENCE [LARGE SCALE GENOMIC DNA]</scope>
    <source>
        <strain evidence="3 4">DSM 45615</strain>
    </source>
</reference>
<feature type="transmembrane region" description="Helical" evidence="1">
    <location>
        <begin position="237"/>
        <end position="255"/>
    </location>
</feature>
<keyword evidence="3" id="KW-0540">Nuclease</keyword>
<dbReference type="PANTHER" id="PTHR14859:SF1">
    <property type="entry name" value="PGAP2-INTERACTING PROTEIN"/>
    <property type="match status" value="1"/>
</dbReference>
<feature type="transmembrane region" description="Helical" evidence="1">
    <location>
        <begin position="292"/>
        <end position="312"/>
    </location>
</feature>
<feature type="transmembrane region" description="Helical" evidence="1">
    <location>
        <begin position="6"/>
        <end position="24"/>
    </location>
</feature>